<keyword evidence="2" id="KW-0169">Cobalamin biosynthesis</keyword>
<reference evidence="4 5" key="1">
    <citation type="journal article" date="2020" name="ISME J.">
        <title>Comparative genomics reveals insights into cyanobacterial evolution and habitat adaptation.</title>
        <authorList>
            <person name="Chen M.Y."/>
            <person name="Teng W.K."/>
            <person name="Zhao L."/>
            <person name="Hu C.X."/>
            <person name="Zhou Y.K."/>
            <person name="Han B.P."/>
            <person name="Song L.R."/>
            <person name="Shu W.S."/>
        </authorList>
    </citation>
    <scope>NUCLEOTIDE SEQUENCE [LARGE SCALE GENOMIC DNA]</scope>
    <source>
        <strain evidence="4 5">FACHB-248</strain>
    </source>
</reference>
<evidence type="ECO:0000256" key="3">
    <source>
        <dbReference type="ARBA" id="ARBA00023002"/>
    </source>
</evidence>
<evidence type="ECO:0000313" key="4">
    <source>
        <dbReference type="EMBL" id="MBD2603465.1"/>
    </source>
</evidence>
<evidence type="ECO:0000256" key="1">
    <source>
        <dbReference type="ARBA" id="ARBA00004953"/>
    </source>
</evidence>
<dbReference type="PROSITE" id="PS51014">
    <property type="entry name" value="COBK_CBIJ"/>
    <property type="match status" value="1"/>
</dbReference>
<keyword evidence="5" id="KW-1185">Reference proteome</keyword>
<protein>
    <submittedName>
        <fullName evidence="4">Cobalt-precorrin-6A reductase</fullName>
        <ecNumber evidence="4">1.3.1.106</ecNumber>
    </submittedName>
</protein>
<keyword evidence="3 4" id="KW-0560">Oxidoreductase</keyword>
<dbReference type="InterPro" id="IPR003723">
    <property type="entry name" value="Precorrin-6x_reduct"/>
</dbReference>
<dbReference type="PANTHER" id="PTHR36925:SF1">
    <property type="entry name" value="COBALT-PRECORRIN-6A REDUCTASE"/>
    <property type="match status" value="1"/>
</dbReference>
<organism evidence="4 5">
    <name type="scientific">Scytonema hofmannii FACHB-248</name>
    <dbReference type="NCBI Taxonomy" id="1842502"/>
    <lineage>
        <taxon>Bacteria</taxon>
        <taxon>Bacillati</taxon>
        <taxon>Cyanobacteriota</taxon>
        <taxon>Cyanophyceae</taxon>
        <taxon>Nostocales</taxon>
        <taxon>Scytonemataceae</taxon>
        <taxon>Scytonema</taxon>
    </lineage>
</organism>
<gene>
    <name evidence="4" type="ORF">H6G81_02695</name>
</gene>
<evidence type="ECO:0000256" key="2">
    <source>
        <dbReference type="ARBA" id="ARBA00022573"/>
    </source>
</evidence>
<dbReference type="GO" id="GO:0016491">
    <property type="term" value="F:oxidoreductase activity"/>
    <property type="evidence" value="ECO:0007669"/>
    <property type="project" value="UniProtKB-KW"/>
</dbReference>
<dbReference type="Proteomes" id="UP000660380">
    <property type="component" value="Unassembled WGS sequence"/>
</dbReference>
<dbReference type="NCBIfam" id="NF005968">
    <property type="entry name" value="PRK08057.1-2"/>
    <property type="match status" value="1"/>
</dbReference>
<evidence type="ECO:0000313" key="5">
    <source>
        <dbReference type="Proteomes" id="UP000660380"/>
    </source>
</evidence>
<dbReference type="EMBL" id="JACJTA010000003">
    <property type="protein sequence ID" value="MBD2603465.1"/>
    <property type="molecule type" value="Genomic_DNA"/>
</dbReference>
<accession>A0ABR8GJA2</accession>
<sequence length="247" mass="26720">MKRVLILGGTGDGAELGAKAANLSGIEVIVSLAGRTRQPKDVALNTRIGGFGGVAGLSAYLRDEAIDLLIDATHPFAAQISLNAAVSAAEVNIPLLMLVRPMWEPVIGDNWIEVKNIEAAAQKLGDRSKRVFLTIGRQELAAFAHIENIWFLMRMIDPPQPNTLVPKGLLLYDRGPFTLADERQLLIQHAIDTVVSKNSGGDATYAKIIAARELNIPVVMVQRPAIPEGDRVANVEAALDWLIDHLK</sequence>
<dbReference type="PANTHER" id="PTHR36925">
    <property type="entry name" value="COBALT-PRECORRIN-6A REDUCTASE"/>
    <property type="match status" value="1"/>
</dbReference>
<dbReference type="EC" id="1.3.1.106" evidence="4"/>
<comment type="pathway">
    <text evidence="1">Cofactor biosynthesis; adenosylcobalamin biosynthesis.</text>
</comment>
<comment type="caution">
    <text evidence="4">The sequence shown here is derived from an EMBL/GenBank/DDBJ whole genome shotgun (WGS) entry which is preliminary data.</text>
</comment>
<proteinExistence type="predicted"/>
<name>A0ABR8GJA2_9CYAN</name>
<dbReference type="RefSeq" id="WP_029632407.1">
    <property type="nucleotide sequence ID" value="NZ_JACJTA010000003.1"/>
</dbReference>
<dbReference type="NCBIfam" id="TIGR00715">
    <property type="entry name" value="precor6x_red"/>
    <property type="match status" value="1"/>
</dbReference>
<dbReference type="Pfam" id="PF02571">
    <property type="entry name" value="CbiJ"/>
    <property type="match status" value="1"/>
</dbReference>